<dbReference type="PANTHER" id="PTHR33747:SF1">
    <property type="entry name" value="ADENYLATE CYCLASE-ASSOCIATED CAP C-TERMINAL DOMAIN-CONTAINING PROTEIN"/>
    <property type="match status" value="1"/>
</dbReference>
<keyword evidence="3" id="KW-1185">Reference proteome</keyword>
<protein>
    <recommendedName>
        <fullName evidence="1">YchJ-like middle NTF2-like domain-containing protein</fullName>
    </recommendedName>
</protein>
<dbReference type="Gene3D" id="3.10.450.50">
    <property type="match status" value="1"/>
</dbReference>
<evidence type="ECO:0000313" key="3">
    <source>
        <dbReference type="Proteomes" id="UP000598146"/>
    </source>
</evidence>
<evidence type="ECO:0000313" key="2">
    <source>
        <dbReference type="EMBL" id="MBG0560300.1"/>
    </source>
</evidence>
<reference evidence="2" key="1">
    <citation type="submission" date="2020-11" db="EMBL/GenBank/DDBJ databases">
        <title>Isolation and identification of active actinomycetes.</title>
        <authorList>
            <person name="Sun X."/>
        </authorList>
    </citation>
    <scope>NUCLEOTIDE SEQUENCE</scope>
    <source>
        <strain evidence="2">NEAU-A11</strain>
    </source>
</reference>
<dbReference type="AlphaFoldDB" id="A0A931BZ87"/>
<proteinExistence type="predicted"/>
<organism evidence="2 3">
    <name type="scientific">Actinoplanes aureus</name>
    <dbReference type="NCBI Taxonomy" id="2792083"/>
    <lineage>
        <taxon>Bacteria</taxon>
        <taxon>Bacillati</taxon>
        <taxon>Actinomycetota</taxon>
        <taxon>Actinomycetes</taxon>
        <taxon>Micromonosporales</taxon>
        <taxon>Micromonosporaceae</taxon>
        <taxon>Actinoplanes</taxon>
    </lineage>
</organism>
<dbReference type="SUPFAM" id="SSF54427">
    <property type="entry name" value="NTF2-like"/>
    <property type="match status" value="1"/>
</dbReference>
<dbReference type="EMBL" id="JADQTO010000001">
    <property type="protein sequence ID" value="MBG0560300.1"/>
    <property type="molecule type" value="Genomic_DNA"/>
</dbReference>
<dbReference type="Proteomes" id="UP000598146">
    <property type="component" value="Unassembled WGS sequence"/>
</dbReference>
<evidence type="ECO:0000259" key="1">
    <source>
        <dbReference type="Pfam" id="PF17775"/>
    </source>
</evidence>
<comment type="caution">
    <text evidence="2">The sequence shown here is derived from an EMBL/GenBank/DDBJ whole genome shotgun (WGS) entry which is preliminary data.</text>
</comment>
<dbReference type="InterPro" id="IPR032710">
    <property type="entry name" value="NTF2-like_dom_sf"/>
</dbReference>
<dbReference type="PANTHER" id="PTHR33747">
    <property type="entry name" value="UPF0225 PROTEIN SCO1677"/>
    <property type="match status" value="1"/>
</dbReference>
<name>A0A931BZ87_9ACTN</name>
<sequence>MAARKPVPRTASSVCPCGRRAYQECCGPAHDGKPAADPEALMRSRFSAFALDKADYVLRTWHPQTRPESVENDPGLRWTRLEVLECGGGGVFDAEGTVEFRAHYRDHGTPGVMEENSRFVRHDGQWVYWGPLR</sequence>
<feature type="domain" description="YchJ-like middle NTF2-like" evidence="1">
    <location>
        <begin position="37"/>
        <end position="129"/>
    </location>
</feature>
<dbReference type="Pfam" id="PF17775">
    <property type="entry name" value="YchJ_M-like"/>
    <property type="match status" value="1"/>
</dbReference>
<gene>
    <name evidence="2" type="ORF">I4J89_02315</name>
</gene>
<dbReference type="InterPro" id="IPR048469">
    <property type="entry name" value="YchJ-like_M"/>
</dbReference>
<accession>A0A931BZ87</accession>
<dbReference type="RefSeq" id="WP_196412094.1">
    <property type="nucleotide sequence ID" value="NZ_JADQTO010000001.1"/>
</dbReference>